<evidence type="ECO:0000313" key="6">
    <source>
        <dbReference type="Proteomes" id="UP001230220"/>
    </source>
</evidence>
<feature type="active site" description="Proton acceptor; for ring-opening step" evidence="3">
    <location>
        <position position="134"/>
    </location>
</feature>
<comment type="pathway">
    <text evidence="3">Amino-sugar metabolism; N-acetylneuraminate degradation; D-fructose 6-phosphate from N-acetylneuraminate: step 5/5.</text>
</comment>
<dbReference type="EMBL" id="JAUSUR010000007">
    <property type="protein sequence ID" value="MDQ0362624.1"/>
    <property type="molecule type" value="Genomic_DNA"/>
</dbReference>
<evidence type="ECO:0000313" key="5">
    <source>
        <dbReference type="EMBL" id="MDQ0362624.1"/>
    </source>
</evidence>
<dbReference type="PANTHER" id="PTHR11280">
    <property type="entry name" value="GLUCOSAMINE-6-PHOSPHATE ISOMERASE"/>
    <property type="match status" value="1"/>
</dbReference>
<comment type="function">
    <text evidence="3">Catalyzes the reversible isomerization-deamination of glucosamine 6-phosphate (GlcN6P) to form fructose 6-phosphate (Fru6P) and ammonium ion.</text>
</comment>
<comment type="catalytic activity">
    <reaction evidence="3">
        <text>alpha-D-glucosamine 6-phosphate + H2O = beta-D-fructose 6-phosphate + NH4(+)</text>
        <dbReference type="Rhea" id="RHEA:12172"/>
        <dbReference type="ChEBI" id="CHEBI:15377"/>
        <dbReference type="ChEBI" id="CHEBI:28938"/>
        <dbReference type="ChEBI" id="CHEBI:57634"/>
        <dbReference type="ChEBI" id="CHEBI:75989"/>
        <dbReference type="EC" id="3.5.99.6"/>
    </reaction>
</comment>
<comment type="caution">
    <text evidence="5">The sequence shown here is derived from an EMBL/GenBank/DDBJ whole genome shotgun (WGS) entry which is preliminary data.</text>
</comment>
<name>A0ABU0E6U1_9FIRM</name>
<organism evidence="5 6">
    <name type="scientific">Breznakia pachnodae</name>
    <dbReference type="NCBI Taxonomy" id="265178"/>
    <lineage>
        <taxon>Bacteria</taxon>
        <taxon>Bacillati</taxon>
        <taxon>Bacillota</taxon>
        <taxon>Erysipelotrichia</taxon>
        <taxon>Erysipelotrichales</taxon>
        <taxon>Erysipelotrichaceae</taxon>
        <taxon>Breznakia</taxon>
    </lineage>
</organism>
<evidence type="ECO:0000256" key="3">
    <source>
        <dbReference type="HAMAP-Rule" id="MF_01241"/>
    </source>
</evidence>
<proteinExistence type="inferred from homology"/>
<dbReference type="Pfam" id="PF01182">
    <property type="entry name" value="Glucosamine_iso"/>
    <property type="match status" value="1"/>
</dbReference>
<dbReference type="GO" id="GO:0004342">
    <property type="term" value="F:glucosamine-6-phosphate deaminase activity"/>
    <property type="evidence" value="ECO:0007669"/>
    <property type="project" value="UniProtKB-EC"/>
</dbReference>
<accession>A0ABU0E6U1</accession>
<dbReference type="InterPro" id="IPR006148">
    <property type="entry name" value="Glc/Gal-6P_isomerase"/>
</dbReference>
<keyword evidence="6" id="KW-1185">Reference proteome</keyword>
<keyword evidence="2 3" id="KW-0119">Carbohydrate metabolism</keyword>
<dbReference type="InterPro" id="IPR037171">
    <property type="entry name" value="NagB/RpiA_transferase-like"/>
</dbReference>
<reference evidence="5 6" key="1">
    <citation type="submission" date="2023-07" db="EMBL/GenBank/DDBJ databases">
        <title>Genomic Encyclopedia of Type Strains, Phase IV (KMG-IV): sequencing the most valuable type-strain genomes for metagenomic binning, comparative biology and taxonomic classification.</title>
        <authorList>
            <person name="Goeker M."/>
        </authorList>
    </citation>
    <scope>NUCLEOTIDE SEQUENCE [LARGE SCALE GENOMIC DNA]</scope>
    <source>
        <strain evidence="5 6">DSM 16784</strain>
    </source>
</reference>
<dbReference type="Proteomes" id="UP001230220">
    <property type="component" value="Unassembled WGS sequence"/>
</dbReference>
<feature type="active site" description="Proton acceptor; for enolization step" evidence="3">
    <location>
        <position position="67"/>
    </location>
</feature>
<evidence type="ECO:0000259" key="4">
    <source>
        <dbReference type="Pfam" id="PF01182"/>
    </source>
</evidence>
<evidence type="ECO:0000256" key="2">
    <source>
        <dbReference type="ARBA" id="ARBA00023277"/>
    </source>
</evidence>
<dbReference type="CDD" id="cd01399">
    <property type="entry name" value="GlcN6P_deaminase"/>
    <property type="match status" value="1"/>
</dbReference>
<gene>
    <name evidence="3" type="primary">nagB</name>
    <name evidence="5" type="ORF">J2S15_003378</name>
</gene>
<dbReference type="SUPFAM" id="SSF100950">
    <property type="entry name" value="NagB/RpiA/CoA transferase-like"/>
    <property type="match status" value="1"/>
</dbReference>
<evidence type="ECO:0000256" key="1">
    <source>
        <dbReference type="ARBA" id="ARBA00022801"/>
    </source>
</evidence>
<dbReference type="RefSeq" id="WP_307410400.1">
    <property type="nucleotide sequence ID" value="NZ_JAUSUR010000007.1"/>
</dbReference>
<feature type="domain" description="Glucosamine/galactosamine-6-phosphate isomerase" evidence="4">
    <location>
        <begin position="10"/>
        <end position="226"/>
    </location>
</feature>
<protein>
    <recommendedName>
        <fullName evidence="3">Glucosamine-6-phosphate deaminase</fullName>
        <ecNumber evidence="3">3.5.99.6</ecNumber>
    </recommendedName>
    <alternativeName>
        <fullName evidence="3">GlcN6P deaminase</fullName>
        <shortName evidence="3">GNPDA</shortName>
    </alternativeName>
    <alternativeName>
        <fullName evidence="3">Glucosamine-6-phosphate isomerase</fullName>
    </alternativeName>
</protein>
<dbReference type="Gene3D" id="3.40.50.1360">
    <property type="match status" value="1"/>
</dbReference>
<sequence length="239" mass="25952">MNVIVCKDKQEVAKKAYELLKDVVANKPNAVLGLATGSSPIGLYGEMIADYKAGNLSYKNVISFNLDEYVGIDKNHPESYSSFMHKELFDHIDIQEDNTHLPFGDTQADCDAYEAAMSDVSIDLQVLGIGRNGHIGFNEPGTSFDSLTHIVDLDEKTIEDNARFFDNDANLVPKKAISMGIATIMKSKRILLIATGENKAEAVAAMVNGPVTESMPASILQKHADVTVFVDEAAAANLK</sequence>
<keyword evidence="1 3" id="KW-0378">Hydrolase</keyword>
<dbReference type="PANTHER" id="PTHR11280:SF5">
    <property type="entry name" value="GLUCOSAMINE-6-PHOSPHATE ISOMERASE"/>
    <property type="match status" value="1"/>
</dbReference>
<dbReference type="HAMAP" id="MF_01241">
    <property type="entry name" value="GlcN6P_deamin"/>
    <property type="match status" value="1"/>
</dbReference>
<dbReference type="EC" id="3.5.99.6" evidence="3"/>
<comment type="similarity">
    <text evidence="3">Belongs to the glucosamine/galactosamine-6-phosphate isomerase family. NagB subfamily.</text>
</comment>
<comment type="caution">
    <text evidence="3">Lacks conserved residue(s) required for the propagation of feature annotation.</text>
</comment>
<feature type="active site" description="For ring-opening step" evidence="3">
    <location>
        <position position="139"/>
    </location>
</feature>
<dbReference type="NCBIfam" id="TIGR00502">
    <property type="entry name" value="nagB"/>
    <property type="match status" value="1"/>
</dbReference>
<feature type="active site" description="For ring-opening step" evidence="3">
    <location>
        <position position="132"/>
    </location>
</feature>
<dbReference type="InterPro" id="IPR004547">
    <property type="entry name" value="Glucosamine6P_isomerase"/>
</dbReference>